<dbReference type="InterPro" id="IPR002547">
    <property type="entry name" value="tRNA-bd_dom"/>
</dbReference>
<comment type="cofactor">
    <cofactor evidence="15">
        <name>Mg(2+)</name>
        <dbReference type="ChEBI" id="CHEBI:18420"/>
    </cofactor>
    <text evidence="15">Binds 2 magnesium ions per tetramer.</text>
</comment>
<dbReference type="InterPro" id="IPR012340">
    <property type="entry name" value="NA-bd_OB-fold"/>
</dbReference>
<dbReference type="InterPro" id="IPR033714">
    <property type="entry name" value="tRNA_bind_bactPheRS"/>
</dbReference>
<evidence type="ECO:0000256" key="15">
    <source>
        <dbReference type="HAMAP-Rule" id="MF_00283"/>
    </source>
</evidence>
<dbReference type="CDD" id="cd02796">
    <property type="entry name" value="tRNA_bind_bactPheRS"/>
    <property type="match status" value="1"/>
</dbReference>
<dbReference type="GO" id="GO:0006432">
    <property type="term" value="P:phenylalanyl-tRNA aminoacylation"/>
    <property type="evidence" value="ECO:0007669"/>
    <property type="project" value="UniProtKB-UniRule"/>
</dbReference>
<evidence type="ECO:0000256" key="10">
    <source>
        <dbReference type="ARBA" id="ARBA00022842"/>
    </source>
</evidence>
<dbReference type="GO" id="GO:0016740">
    <property type="term" value="F:transferase activity"/>
    <property type="evidence" value="ECO:0007669"/>
    <property type="project" value="UniProtKB-ARBA"/>
</dbReference>
<dbReference type="Pfam" id="PF03483">
    <property type="entry name" value="B3_4"/>
    <property type="match status" value="1"/>
</dbReference>
<feature type="binding site" evidence="15">
    <location>
        <position position="472"/>
    </location>
    <ligand>
        <name>Mg(2+)</name>
        <dbReference type="ChEBI" id="CHEBI:18420"/>
        <note>shared with alpha subunit</note>
    </ligand>
</feature>
<dbReference type="Pfam" id="PF01588">
    <property type="entry name" value="tRNA_bind"/>
    <property type="match status" value="1"/>
</dbReference>
<dbReference type="SUPFAM" id="SSF56037">
    <property type="entry name" value="PheT/TilS domain"/>
    <property type="match status" value="1"/>
</dbReference>
<dbReference type="SMART" id="SM00874">
    <property type="entry name" value="B5"/>
    <property type="match status" value="1"/>
</dbReference>
<evidence type="ECO:0000256" key="13">
    <source>
        <dbReference type="ARBA" id="ARBA00023146"/>
    </source>
</evidence>
<evidence type="ECO:0000256" key="16">
    <source>
        <dbReference type="PROSITE-ProRule" id="PRU00209"/>
    </source>
</evidence>
<evidence type="ECO:0000256" key="3">
    <source>
        <dbReference type="ARBA" id="ARBA00011209"/>
    </source>
</evidence>
<dbReference type="Gene3D" id="3.30.930.10">
    <property type="entry name" value="Bira Bifunctional Protein, Domain 2"/>
    <property type="match status" value="1"/>
</dbReference>
<dbReference type="Pfam" id="PF03484">
    <property type="entry name" value="B5"/>
    <property type="match status" value="1"/>
</dbReference>
<comment type="similarity">
    <text evidence="2 15">Belongs to the phenylalanyl-tRNA synthetase beta subunit family. Type 1 subfamily.</text>
</comment>
<evidence type="ECO:0000256" key="7">
    <source>
        <dbReference type="ARBA" id="ARBA00022723"/>
    </source>
</evidence>
<accession>A0A0F4KVA7</accession>
<dbReference type="InterPro" id="IPR041616">
    <property type="entry name" value="PheRS_beta_core"/>
</dbReference>
<keyword evidence="4 15" id="KW-0963">Cytoplasm</keyword>
<keyword evidence="6 15" id="KW-0436">Ligase</keyword>
<comment type="subunit">
    <text evidence="3 15">Tetramer of two alpha and two beta subunits.</text>
</comment>
<dbReference type="InterPro" id="IPR036690">
    <property type="entry name" value="Fdx_antiC-bd_sf"/>
</dbReference>
<dbReference type="SUPFAM" id="SSF54991">
    <property type="entry name" value="Anticodon-binding domain of PheRS"/>
    <property type="match status" value="1"/>
</dbReference>
<dbReference type="GO" id="GO:0005524">
    <property type="term" value="F:ATP binding"/>
    <property type="evidence" value="ECO:0007669"/>
    <property type="project" value="UniProtKB-UniRule"/>
</dbReference>
<dbReference type="OrthoDB" id="9805455at2"/>
<keyword evidence="5 16" id="KW-0820">tRNA-binding</keyword>
<dbReference type="Pfam" id="PF03147">
    <property type="entry name" value="FDX-ACB"/>
    <property type="match status" value="1"/>
</dbReference>
<keyword evidence="11 16" id="KW-0694">RNA-binding</keyword>
<dbReference type="AlphaFoldDB" id="A0A0F4KVA7"/>
<feature type="domain" description="B5" evidence="19">
    <location>
        <begin position="410"/>
        <end position="485"/>
    </location>
</feature>
<dbReference type="PANTHER" id="PTHR10947">
    <property type="entry name" value="PHENYLALANYL-TRNA SYNTHETASE BETA CHAIN AND LEUCINE-RICH REPEAT-CONTAINING PROTEIN 47"/>
    <property type="match status" value="1"/>
</dbReference>
<evidence type="ECO:0000256" key="12">
    <source>
        <dbReference type="ARBA" id="ARBA00022917"/>
    </source>
</evidence>
<keyword evidence="7 15" id="KW-0479">Metal-binding</keyword>
<dbReference type="SUPFAM" id="SSF55681">
    <property type="entry name" value="Class II aaRS and biotin synthetases"/>
    <property type="match status" value="1"/>
</dbReference>
<evidence type="ECO:0000256" key="9">
    <source>
        <dbReference type="ARBA" id="ARBA00022840"/>
    </source>
</evidence>
<dbReference type="InterPro" id="IPR004532">
    <property type="entry name" value="Phe-tRNA-ligase_IIc_bsu_bact"/>
</dbReference>
<dbReference type="NCBIfam" id="TIGR00472">
    <property type="entry name" value="pheT_bact"/>
    <property type="match status" value="1"/>
</dbReference>
<evidence type="ECO:0000256" key="1">
    <source>
        <dbReference type="ARBA" id="ARBA00004496"/>
    </source>
</evidence>
<dbReference type="PATRIC" id="fig|1218508.4.peg.616"/>
<dbReference type="GO" id="GO:0000049">
    <property type="term" value="F:tRNA binding"/>
    <property type="evidence" value="ECO:0007669"/>
    <property type="project" value="UniProtKB-UniRule"/>
</dbReference>
<evidence type="ECO:0000259" key="19">
    <source>
        <dbReference type="PROSITE" id="PS51483"/>
    </source>
</evidence>
<dbReference type="InterPro" id="IPR009061">
    <property type="entry name" value="DNA-bd_dom_put_sf"/>
</dbReference>
<comment type="catalytic activity">
    <reaction evidence="14 15">
        <text>tRNA(Phe) + L-phenylalanine + ATP = L-phenylalanyl-tRNA(Phe) + AMP + diphosphate + H(+)</text>
        <dbReference type="Rhea" id="RHEA:19413"/>
        <dbReference type="Rhea" id="RHEA-COMP:9668"/>
        <dbReference type="Rhea" id="RHEA-COMP:9699"/>
        <dbReference type="ChEBI" id="CHEBI:15378"/>
        <dbReference type="ChEBI" id="CHEBI:30616"/>
        <dbReference type="ChEBI" id="CHEBI:33019"/>
        <dbReference type="ChEBI" id="CHEBI:58095"/>
        <dbReference type="ChEBI" id="CHEBI:78442"/>
        <dbReference type="ChEBI" id="CHEBI:78531"/>
        <dbReference type="ChEBI" id="CHEBI:456215"/>
        <dbReference type="EC" id="6.1.1.20"/>
    </reaction>
</comment>
<evidence type="ECO:0000256" key="6">
    <source>
        <dbReference type="ARBA" id="ARBA00022598"/>
    </source>
</evidence>
<feature type="binding site" evidence="15">
    <location>
        <position position="463"/>
    </location>
    <ligand>
        <name>Mg(2+)</name>
        <dbReference type="ChEBI" id="CHEBI:18420"/>
        <note>shared with alpha subunit</note>
    </ligand>
</feature>
<dbReference type="InterPro" id="IPR005147">
    <property type="entry name" value="tRNA_synthase_B5-dom"/>
</dbReference>
<reference evidence="20 21" key="1">
    <citation type="submission" date="2014-12" db="EMBL/GenBank/DDBJ databases">
        <title>Comparative genomics of the lactic acid bacteria isolated from the honey bee gut.</title>
        <authorList>
            <person name="Ellegaard K.M."/>
            <person name="Tamarit D."/>
            <person name="Javelind E."/>
            <person name="Olofsson T."/>
            <person name="Andersson S.G."/>
            <person name="Vasquez A."/>
        </authorList>
    </citation>
    <scope>NUCLEOTIDE SEQUENCE [LARGE SCALE GENOMIC DNA]</scope>
    <source>
        <strain evidence="20 21">Hon2</strain>
    </source>
</reference>
<dbReference type="PROSITE" id="PS51483">
    <property type="entry name" value="B5"/>
    <property type="match status" value="1"/>
</dbReference>
<evidence type="ECO:0000313" key="21">
    <source>
        <dbReference type="Proteomes" id="UP000033695"/>
    </source>
</evidence>
<dbReference type="FunFam" id="3.30.930.10:FF:000022">
    <property type="entry name" value="Phenylalanine--tRNA ligase beta subunit"/>
    <property type="match status" value="1"/>
</dbReference>
<dbReference type="NCBIfam" id="NF045760">
    <property type="entry name" value="YtpR"/>
    <property type="match status" value="1"/>
</dbReference>
<dbReference type="GO" id="GO:0004826">
    <property type="term" value="F:phenylalanine-tRNA ligase activity"/>
    <property type="evidence" value="ECO:0007669"/>
    <property type="project" value="UniProtKB-UniRule"/>
</dbReference>
<evidence type="ECO:0000256" key="5">
    <source>
        <dbReference type="ARBA" id="ARBA00022555"/>
    </source>
</evidence>
<organism evidence="20 21">
    <name type="scientific">Bombilactobacillus mellis</name>
    <dbReference type="NCBI Taxonomy" id="1218508"/>
    <lineage>
        <taxon>Bacteria</taxon>
        <taxon>Bacillati</taxon>
        <taxon>Bacillota</taxon>
        <taxon>Bacilli</taxon>
        <taxon>Lactobacillales</taxon>
        <taxon>Lactobacillaceae</taxon>
        <taxon>Bombilactobacillus</taxon>
    </lineage>
</organism>
<dbReference type="HOGENOM" id="CLU_016891_0_0_9"/>
<dbReference type="Gene3D" id="3.30.56.10">
    <property type="match status" value="2"/>
</dbReference>
<protein>
    <recommendedName>
        <fullName evidence="15">Phenylalanine--tRNA ligase beta subunit</fullName>
        <ecNumber evidence="15">6.1.1.20</ecNumber>
    </recommendedName>
    <alternativeName>
        <fullName evidence="15">Phenylalanyl-tRNA synthetase beta subunit</fullName>
        <shortName evidence="15">PheRS</shortName>
    </alternativeName>
</protein>
<dbReference type="RefSeq" id="WP_045922454.1">
    <property type="nucleotide sequence ID" value="NZ_JBHTHW010000003.1"/>
</dbReference>
<evidence type="ECO:0000313" key="20">
    <source>
        <dbReference type="EMBL" id="KJY49151.1"/>
    </source>
</evidence>
<feature type="binding site" evidence="15">
    <location>
        <position position="473"/>
    </location>
    <ligand>
        <name>Mg(2+)</name>
        <dbReference type="ChEBI" id="CHEBI:18420"/>
        <note>shared with alpha subunit</note>
    </ligand>
</feature>
<dbReference type="Proteomes" id="UP000033695">
    <property type="component" value="Unassembled WGS sequence"/>
</dbReference>
<dbReference type="STRING" id="1218508.JG29_06010"/>
<dbReference type="EC" id="6.1.1.20" evidence="15"/>
<evidence type="ECO:0000259" key="18">
    <source>
        <dbReference type="PROSITE" id="PS51447"/>
    </source>
</evidence>
<keyword evidence="10 15" id="KW-0460">Magnesium</keyword>
<dbReference type="InterPro" id="IPR020825">
    <property type="entry name" value="Phe-tRNA_synthase-like_B3/B4"/>
</dbReference>
<dbReference type="EMBL" id="JXBZ01000005">
    <property type="protein sequence ID" value="KJY49151.1"/>
    <property type="molecule type" value="Genomic_DNA"/>
</dbReference>
<comment type="caution">
    <text evidence="20">The sequence shown here is derived from an EMBL/GenBank/DDBJ whole genome shotgun (WGS) entry which is preliminary data.</text>
</comment>
<dbReference type="InterPro" id="IPR005121">
    <property type="entry name" value="Fdx_antiC-bd"/>
</dbReference>
<sequence>MKISTNWLSEYLNLPETPEQIADRETVTGIEVDEIIKPSAGLKKIVVGKITALTPHPDSDHLNVCQVDVNESQPLQIICGAPNVAAGQTVIVALPGARIAHNQKIKRSKMRGLESQGMICSLQEIGFEETVVPEEFKNGIYVFPADAEVQLGDPVFSYLGMDDTILDFDITPNRADTLGMRGAAWEVAAMYDQKPHFPHPQLSEIESPTADRLQVNVTDPTLAPTYRMRVLQNVKIQPSPLWLQIHLWNNGIKPINNVVDITNYIMLDYGHPLHAFDLDKLKGTDLQIRLAHPQEEFTALNGQTYQLTDQDMVIADRQQVAALAGIMGGQATKITADTKTIAIEAAVFNPVKVRKTAQRHNLRTEASLRCEKGIDLSATAEALDMAAQLVTQLAQAQALKDQIVAAQAPLDPPVINITTERINHVLGTKISPAQVLSIFKRLGFKTQLQGEEIAVTVPLRRWDISLEADLIEEVARLYGFDKLPSTLPVGAQTIGGYNSHQKFLRQARYNMRALGYDEVISYALTTQEKAAAFSIEEQSLTKVSWPMSHEHEYLRSNLVSGLLDDILYNVARKQNNLAFFEQGRIFSKANAKVVRPQEIEYLAGAVTGNIEEQNWQNRAQKVDFFAVKGDVEQLLASFNKQAAVSYQATTAIPQLHPGQAALILMNQQEVGFIGTVHPSYAQKLGLPQTVVFQLNLEKIEHLTAKSNVYVPAAKFPAVTRDIAVLVPQSVTHAQLQNIIQQSGGPYLIKVQLFDIYEGKNIKSGYKSVAYNLTFQNRDATLTDVIVNENFENIEQALQEQIDAEIR</sequence>
<feature type="domain" description="FDX-ACB" evidence="18">
    <location>
        <begin position="713"/>
        <end position="806"/>
    </location>
</feature>
<dbReference type="Pfam" id="PF17759">
    <property type="entry name" value="tRNA_synthFbeta"/>
    <property type="match status" value="1"/>
</dbReference>
<keyword evidence="9 15" id="KW-0067">ATP-binding</keyword>
<keyword evidence="8 15" id="KW-0547">Nucleotide-binding</keyword>
<evidence type="ECO:0000256" key="11">
    <source>
        <dbReference type="ARBA" id="ARBA00022884"/>
    </source>
</evidence>
<dbReference type="Gene3D" id="3.30.70.380">
    <property type="entry name" value="Ferrodoxin-fold anticodon-binding domain"/>
    <property type="match status" value="1"/>
</dbReference>
<dbReference type="SMART" id="SM00873">
    <property type="entry name" value="B3_4"/>
    <property type="match status" value="1"/>
</dbReference>
<evidence type="ECO:0000256" key="8">
    <source>
        <dbReference type="ARBA" id="ARBA00022741"/>
    </source>
</evidence>
<comment type="subcellular location">
    <subcellularLocation>
        <location evidence="1 15">Cytoplasm</location>
    </subcellularLocation>
</comment>
<dbReference type="PANTHER" id="PTHR10947:SF0">
    <property type="entry name" value="PHENYLALANINE--TRNA LIGASE BETA SUBUNIT"/>
    <property type="match status" value="1"/>
</dbReference>
<dbReference type="CDD" id="cd00769">
    <property type="entry name" value="PheRS_beta_core"/>
    <property type="match status" value="1"/>
</dbReference>
<keyword evidence="12 15" id="KW-0648">Protein biosynthesis</keyword>
<feature type="domain" description="TRNA-binding" evidence="17">
    <location>
        <begin position="39"/>
        <end position="156"/>
    </location>
</feature>
<dbReference type="PROSITE" id="PS51447">
    <property type="entry name" value="FDX_ACB"/>
    <property type="match status" value="1"/>
</dbReference>
<dbReference type="SUPFAM" id="SSF50249">
    <property type="entry name" value="Nucleic acid-binding proteins"/>
    <property type="match status" value="1"/>
</dbReference>
<dbReference type="Gene3D" id="3.50.40.10">
    <property type="entry name" value="Phenylalanyl-trna Synthetase, Chain B, domain 3"/>
    <property type="match status" value="1"/>
</dbReference>
<dbReference type="SMART" id="SM00896">
    <property type="entry name" value="FDX-ACB"/>
    <property type="match status" value="1"/>
</dbReference>
<evidence type="ECO:0000256" key="14">
    <source>
        <dbReference type="ARBA" id="ARBA00049255"/>
    </source>
</evidence>
<dbReference type="FunFam" id="3.30.56.10:FF:000002">
    <property type="entry name" value="Phenylalanine--tRNA ligase beta subunit"/>
    <property type="match status" value="1"/>
</dbReference>
<evidence type="ECO:0000256" key="2">
    <source>
        <dbReference type="ARBA" id="ARBA00008653"/>
    </source>
</evidence>
<dbReference type="FunFam" id="3.30.70.380:FF:000001">
    <property type="entry name" value="Phenylalanine--tRNA ligase beta subunit"/>
    <property type="match status" value="1"/>
</dbReference>
<dbReference type="GO" id="GO:0000287">
    <property type="term" value="F:magnesium ion binding"/>
    <property type="evidence" value="ECO:0007669"/>
    <property type="project" value="UniProtKB-UniRule"/>
</dbReference>
<dbReference type="PROSITE" id="PS50886">
    <property type="entry name" value="TRBD"/>
    <property type="match status" value="1"/>
</dbReference>
<evidence type="ECO:0000256" key="4">
    <source>
        <dbReference type="ARBA" id="ARBA00022490"/>
    </source>
</evidence>
<dbReference type="InterPro" id="IPR005146">
    <property type="entry name" value="B3/B4_tRNA-bd"/>
</dbReference>
<keyword evidence="13 15" id="KW-0030">Aminoacyl-tRNA synthetase</keyword>
<gene>
    <name evidence="15 20" type="primary">pheT</name>
    <name evidence="20" type="ORF">JG29_06010</name>
</gene>
<proteinExistence type="inferred from homology"/>
<dbReference type="FunFam" id="2.40.50.140:FF:000045">
    <property type="entry name" value="Phenylalanine--tRNA ligase beta subunit"/>
    <property type="match status" value="1"/>
</dbReference>
<dbReference type="GO" id="GO:0009328">
    <property type="term" value="C:phenylalanine-tRNA ligase complex"/>
    <property type="evidence" value="ECO:0007669"/>
    <property type="project" value="TreeGrafter"/>
</dbReference>
<dbReference type="Gene3D" id="2.40.50.140">
    <property type="entry name" value="Nucleic acid-binding proteins"/>
    <property type="match status" value="1"/>
</dbReference>
<keyword evidence="21" id="KW-1185">Reference proteome</keyword>
<dbReference type="HAMAP" id="MF_00283">
    <property type="entry name" value="Phe_tRNA_synth_beta1"/>
    <property type="match status" value="1"/>
</dbReference>
<name>A0A0F4KVA7_9LACO</name>
<dbReference type="GO" id="GO:0140096">
    <property type="term" value="F:catalytic activity, acting on a protein"/>
    <property type="evidence" value="ECO:0007669"/>
    <property type="project" value="UniProtKB-ARBA"/>
</dbReference>
<dbReference type="InterPro" id="IPR045864">
    <property type="entry name" value="aa-tRNA-synth_II/BPL/LPL"/>
</dbReference>
<dbReference type="SUPFAM" id="SSF46955">
    <property type="entry name" value="Putative DNA-binding domain"/>
    <property type="match status" value="1"/>
</dbReference>
<feature type="binding site" evidence="15">
    <location>
        <position position="469"/>
    </location>
    <ligand>
        <name>Mg(2+)</name>
        <dbReference type="ChEBI" id="CHEBI:18420"/>
        <note>shared with alpha subunit</note>
    </ligand>
</feature>
<evidence type="ECO:0000259" key="17">
    <source>
        <dbReference type="PROSITE" id="PS50886"/>
    </source>
</evidence>
<dbReference type="InterPro" id="IPR045060">
    <property type="entry name" value="Phe-tRNA-ligase_IIc_bsu"/>
</dbReference>